<gene>
    <name evidence="2" type="ORF">ACFQ3J_12525</name>
</gene>
<sequence length="158" mass="18347">MMISYEHESIQYHTTTGGIIIHEGKVLLQRERNQPYWFLPGGSVEAEDSPEYTIGKMIYEWLGVPVISEQQVWLIENVIDLPISPTTQIHESGMFFLLELPFQHPIFKKTSEFEGTNKDYVYKWIPLDELERHMVVPVFVISELKDIDTAKGIKHIVS</sequence>
<dbReference type="RefSeq" id="WP_251581913.1">
    <property type="nucleotide sequence ID" value="NZ_JBHTKX010000001.1"/>
</dbReference>
<reference evidence="3" key="1">
    <citation type="journal article" date="2019" name="Int. J. Syst. Evol. Microbiol.">
        <title>The Global Catalogue of Microorganisms (GCM) 10K type strain sequencing project: providing services to taxonomists for standard genome sequencing and annotation.</title>
        <authorList>
            <consortium name="The Broad Institute Genomics Platform"/>
            <consortium name="The Broad Institute Genome Sequencing Center for Infectious Disease"/>
            <person name="Wu L."/>
            <person name="Ma J."/>
        </authorList>
    </citation>
    <scope>NUCLEOTIDE SEQUENCE [LARGE SCALE GENOMIC DNA]</scope>
    <source>
        <strain evidence="3">CCUG 53519</strain>
    </source>
</reference>
<dbReference type="Pfam" id="PF00293">
    <property type="entry name" value="NUDIX"/>
    <property type="match status" value="1"/>
</dbReference>
<dbReference type="InterPro" id="IPR000086">
    <property type="entry name" value="NUDIX_hydrolase_dom"/>
</dbReference>
<evidence type="ECO:0000259" key="1">
    <source>
        <dbReference type="PROSITE" id="PS51462"/>
    </source>
</evidence>
<dbReference type="Proteomes" id="UP001597169">
    <property type="component" value="Unassembled WGS sequence"/>
</dbReference>
<dbReference type="EMBL" id="JBHTKX010000001">
    <property type="protein sequence ID" value="MFD1128998.1"/>
    <property type="molecule type" value="Genomic_DNA"/>
</dbReference>
<dbReference type="Gene3D" id="3.90.79.10">
    <property type="entry name" value="Nucleoside Triphosphate Pyrophosphohydrolase"/>
    <property type="match status" value="1"/>
</dbReference>
<protein>
    <submittedName>
        <fullName evidence="2">NUDIX domain-containing protein</fullName>
    </submittedName>
</protein>
<dbReference type="SUPFAM" id="SSF55811">
    <property type="entry name" value="Nudix"/>
    <property type="match status" value="1"/>
</dbReference>
<evidence type="ECO:0000313" key="3">
    <source>
        <dbReference type="Proteomes" id="UP001597169"/>
    </source>
</evidence>
<proteinExistence type="predicted"/>
<accession>A0ABW3PVD3</accession>
<dbReference type="InterPro" id="IPR015797">
    <property type="entry name" value="NUDIX_hydrolase-like_dom_sf"/>
</dbReference>
<dbReference type="PROSITE" id="PS51462">
    <property type="entry name" value="NUDIX"/>
    <property type="match status" value="1"/>
</dbReference>
<name>A0ABW3PVD3_9BACL</name>
<organism evidence="2 3">
    <name type="scientific">Paenibacillus provencensis</name>
    <dbReference type="NCBI Taxonomy" id="441151"/>
    <lineage>
        <taxon>Bacteria</taxon>
        <taxon>Bacillati</taxon>
        <taxon>Bacillota</taxon>
        <taxon>Bacilli</taxon>
        <taxon>Bacillales</taxon>
        <taxon>Paenibacillaceae</taxon>
        <taxon>Paenibacillus</taxon>
    </lineage>
</organism>
<keyword evidence="3" id="KW-1185">Reference proteome</keyword>
<feature type="domain" description="Nudix hydrolase" evidence="1">
    <location>
        <begin position="11"/>
        <end position="147"/>
    </location>
</feature>
<evidence type="ECO:0000313" key="2">
    <source>
        <dbReference type="EMBL" id="MFD1128998.1"/>
    </source>
</evidence>
<comment type="caution">
    <text evidence="2">The sequence shown here is derived from an EMBL/GenBank/DDBJ whole genome shotgun (WGS) entry which is preliminary data.</text>
</comment>